<dbReference type="AlphaFoldDB" id="A0A0A8ZDX3"/>
<name>A0A0A8ZDX3_ARUDO</name>
<dbReference type="Gene3D" id="1.10.287.2250">
    <property type="match status" value="1"/>
</dbReference>
<reference evidence="2" key="2">
    <citation type="journal article" date="2015" name="Data Brief">
        <title>Shoot transcriptome of the giant reed, Arundo donax.</title>
        <authorList>
            <person name="Barrero R.A."/>
            <person name="Guerrero F.D."/>
            <person name="Moolhuijzen P."/>
            <person name="Goolsby J.A."/>
            <person name="Tidwell J."/>
            <person name="Bellgard S.E."/>
            <person name="Bellgard M.I."/>
        </authorList>
    </citation>
    <scope>NUCLEOTIDE SEQUENCE</scope>
    <source>
        <tissue evidence="2">Shoot tissue taken approximately 20 cm above the soil surface</tissue>
    </source>
</reference>
<organism evidence="2">
    <name type="scientific">Arundo donax</name>
    <name type="common">Giant reed</name>
    <name type="synonym">Donax arundinaceus</name>
    <dbReference type="NCBI Taxonomy" id="35708"/>
    <lineage>
        <taxon>Eukaryota</taxon>
        <taxon>Viridiplantae</taxon>
        <taxon>Streptophyta</taxon>
        <taxon>Embryophyta</taxon>
        <taxon>Tracheophyta</taxon>
        <taxon>Spermatophyta</taxon>
        <taxon>Magnoliopsida</taxon>
        <taxon>Liliopsida</taxon>
        <taxon>Poales</taxon>
        <taxon>Poaceae</taxon>
        <taxon>PACMAD clade</taxon>
        <taxon>Arundinoideae</taxon>
        <taxon>Arundineae</taxon>
        <taxon>Arundo</taxon>
    </lineage>
</organism>
<dbReference type="EMBL" id="GBRH01260889">
    <property type="protein sequence ID" value="JAD37006.1"/>
    <property type="molecule type" value="Transcribed_RNA"/>
</dbReference>
<dbReference type="InterPro" id="IPR013201">
    <property type="entry name" value="Prot_inhib_I29"/>
</dbReference>
<evidence type="ECO:0000259" key="1">
    <source>
        <dbReference type="Pfam" id="PF08246"/>
    </source>
</evidence>
<dbReference type="Pfam" id="PF08246">
    <property type="entry name" value="Inhibitor_I29"/>
    <property type="match status" value="1"/>
</dbReference>
<protein>
    <recommendedName>
        <fullName evidence="1">Cathepsin propeptide inhibitor domain-containing protein</fullName>
    </recommendedName>
</protein>
<reference evidence="2" key="1">
    <citation type="submission" date="2014-09" db="EMBL/GenBank/DDBJ databases">
        <authorList>
            <person name="Magalhaes I.L.F."/>
            <person name="Oliveira U."/>
            <person name="Santos F.R."/>
            <person name="Vidigal T.H.D.A."/>
            <person name="Brescovit A.D."/>
            <person name="Santos A.J."/>
        </authorList>
    </citation>
    <scope>NUCLEOTIDE SEQUENCE</scope>
    <source>
        <tissue evidence="2">Shoot tissue taken approximately 20 cm above the soil surface</tissue>
    </source>
</reference>
<feature type="domain" description="Cathepsin propeptide inhibitor" evidence="1">
    <location>
        <begin position="2"/>
        <end position="34"/>
    </location>
</feature>
<accession>A0A0A8ZDX3</accession>
<proteinExistence type="predicted"/>
<evidence type="ECO:0000313" key="2">
    <source>
        <dbReference type="EMBL" id="JAD37006.1"/>
    </source>
</evidence>
<sequence length="86" mass="9958">MAHRFNSFKETVLRVDRNNKAGLPYRIEINKFADGKLVELCRPKVPIREFVKRMHYSDSVIFGRAGDILFKKDPEGHQLKSPNQSA</sequence>